<evidence type="ECO:0000256" key="1">
    <source>
        <dbReference type="SAM" id="Phobius"/>
    </source>
</evidence>
<gene>
    <name evidence="2" type="ORF">BDEG_25354</name>
</gene>
<protein>
    <submittedName>
        <fullName evidence="2">Uncharacterized protein</fullName>
    </submittedName>
</protein>
<feature type="transmembrane region" description="Helical" evidence="1">
    <location>
        <begin position="47"/>
        <end position="67"/>
    </location>
</feature>
<reference evidence="2 3" key="2">
    <citation type="submission" date="2016-05" db="EMBL/GenBank/DDBJ databases">
        <title>Lineage-specific infection strategies underlie the spectrum of fungal disease in amphibians.</title>
        <authorList>
            <person name="Cuomo C.A."/>
            <person name="Farrer R.A."/>
            <person name="James T."/>
            <person name="Longcore J."/>
            <person name="Birren B."/>
        </authorList>
    </citation>
    <scope>NUCLEOTIDE SEQUENCE [LARGE SCALE GENOMIC DNA]</scope>
    <source>
        <strain evidence="2 3">JEL423</strain>
    </source>
</reference>
<dbReference type="OrthoDB" id="2178872at2759"/>
<feature type="transmembrane region" description="Helical" evidence="1">
    <location>
        <begin position="117"/>
        <end position="139"/>
    </location>
</feature>
<proteinExistence type="predicted"/>
<dbReference type="Proteomes" id="UP000077115">
    <property type="component" value="Unassembled WGS sequence"/>
</dbReference>
<feature type="transmembrane region" description="Helical" evidence="1">
    <location>
        <begin position="247"/>
        <end position="267"/>
    </location>
</feature>
<keyword evidence="1" id="KW-1133">Transmembrane helix</keyword>
<dbReference type="EMBL" id="DS022306">
    <property type="protein sequence ID" value="OAJ41812.1"/>
    <property type="molecule type" value="Genomic_DNA"/>
</dbReference>
<feature type="transmembrane region" description="Helical" evidence="1">
    <location>
        <begin position="79"/>
        <end position="97"/>
    </location>
</feature>
<dbReference type="AlphaFoldDB" id="A0A177WPM0"/>
<feature type="transmembrane region" description="Helical" evidence="1">
    <location>
        <begin position="15"/>
        <end position="35"/>
    </location>
</feature>
<accession>A0A177WPM0</accession>
<reference evidence="2 3" key="1">
    <citation type="submission" date="2006-10" db="EMBL/GenBank/DDBJ databases">
        <title>The Genome Sequence of Batrachochytrium dendrobatidis JEL423.</title>
        <authorList>
            <consortium name="The Broad Institute Genome Sequencing Platform"/>
            <person name="Birren B."/>
            <person name="Lander E."/>
            <person name="Galagan J."/>
            <person name="Cuomo C."/>
            <person name="Devon K."/>
            <person name="Jaffe D."/>
            <person name="Butler J."/>
            <person name="Alvarez P."/>
            <person name="Gnerre S."/>
            <person name="Grabherr M."/>
            <person name="Kleber M."/>
            <person name="Mauceli E."/>
            <person name="Brockman W."/>
            <person name="Young S."/>
            <person name="LaButti K."/>
            <person name="Sykes S."/>
            <person name="DeCaprio D."/>
            <person name="Crawford M."/>
            <person name="Koehrsen M."/>
            <person name="Engels R."/>
            <person name="Montgomery P."/>
            <person name="Pearson M."/>
            <person name="Howarth C."/>
            <person name="Larson L."/>
            <person name="White J."/>
            <person name="O'Leary S."/>
            <person name="Kodira C."/>
            <person name="Zeng Q."/>
            <person name="Yandava C."/>
            <person name="Alvarado L."/>
            <person name="Longcore J."/>
            <person name="James T."/>
        </authorList>
    </citation>
    <scope>NUCLEOTIDE SEQUENCE [LARGE SCALE GENOMIC DNA]</scope>
    <source>
        <strain evidence="2 3">JEL423</strain>
    </source>
</reference>
<sequence>MTTALRIFAINLPSEYIACGITIADIIATPIFAVWAIHRYHIRPRTLFVYLCLCVALTYIVQIILIIGSNIQSRHMRLFLAIANNIFYPTTLGYMLLQTKIMRLFLYDHLKKFVWRFQVMIIFLYATCTPPLWLYRIVFDDFGPPGSFWSVYSYFGLSYLLIVLLYDMAQSIYALYYLAQVVIQMYTKALPSTVLTETIKKGIYFNQIILSIFISATVLSDIVLIILIMIPLPENSTKDILSRVQTAYTQIAVGLGTLHAIRGTIVLERMRDFKNIAEAYKSLGMQKSVETSAKKFIADEITEVYQVARPTINYPSAHATMSDISVELDMDTQNK</sequence>
<keyword evidence="1" id="KW-0812">Transmembrane</keyword>
<evidence type="ECO:0000313" key="3">
    <source>
        <dbReference type="Proteomes" id="UP000077115"/>
    </source>
</evidence>
<feature type="transmembrane region" description="Helical" evidence="1">
    <location>
        <begin position="151"/>
        <end position="178"/>
    </location>
</feature>
<organism evidence="2 3">
    <name type="scientific">Batrachochytrium dendrobatidis (strain JEL423)</name>
    <dbReference type="NCBI Taxonomy" id="403673"/>
    <lineage>
        <taxon>Eukaryota</taxon>
        <taxon>Fungi</taxon>
        <taxon>Fungi incertae sedis</taxon>
        <taxon>Chytridiomycota</taxon>
        <taxon>Chytridiomycota incertae sedis</taxon>
        <taxon>Chytridiomycetes</taxon>
        <taxon>Rhizophydiales</taxon>
        <taxon>Rhizophydiales incertae sedis</taxon>
        <taxon>Batrachochytrium</taxon>
    </lineage>
</organism>
<keyword evidence="1" id="KW-0472">Membrane</keyword>
<feature type="transmembrane region" description="Helical" evidence="1">
    <location>
        <begin position="208"/>
        <end position="232"/>
    </location>
</feature>
<dbReference type="VEuPathDB" id="FungiDB:BDEG_25354"/>
<evidence type="ECO:0000313" key="2">
    <source>
        <dbReference type="EMBL" id="OAJ41812.1"/>
    </source>
</evidence>
<name>A0A177WPM0_BATDL</name>